<dbReference type="Gene3D" id="3.40.50.150">
    <property type="entry name" value="Vaccinia Virus protein VP39"/>
    <property type="match status" value="1"/>
</dbReference>
<proteinExistence type="predicted"/>
<reference evidence="1 2" key="1">
    <citation type="submission" date="2019-10" db="EMBL/GenBank/DDBJ databases">
        <title>Dictyobacter vulcani sp. nov., within the class Ktedonobacteria, isolated from soil of volcanic Mt. Zao.</title>
        <authorList>
            <person name="Zheng Y."/>
            <person name="Wang C.M."/>
            <person name="Sakai Y."/>
            <person name="Abe K."/>
            <person name="Yokota A."/>
            <person name="Yabe S."/>
        </authorList>
    </citation>
    <scope>NUCLEOTIDE SEQUENCE [LARGE SCALE GENOMIC DNA]</scope>
    <source>
        <strain evidence="1 2">W12</strain>
    </source>
</reference>
<accession>A0A5J4KYJ9</accession>
<keyword evidence="2" id="KW-1185">Reference proteome</keyword>
<organism evidence="1 2">
    <name type="scientific">Dictyobacter vulcani</name>
    <dbReference type="NCBI Taxonomy" id="2607529"/>
    <lineage>
        <taxon>Bacteria</taxon>
        <taxon>Bacillati</taxon>
        <taxon>Chloroflexota</taxon>
        <taxon>Ktedonobacteria</taxon>
        <taxon>Ktedonobacterales</taxon>
        <taxon>Dictyobacteraceae</taxon>
        <taxon>Dictyobacter</taxon>
    </lineage>
</organism>
<dbReference type="EMBL" id="BKZW01000004">
    <property type="protein sequence ID" value="GER91581.1"/>
    <property type="molecule type" value="Genomic_DNA"/>
</dbReference>
<protein>
    <submittedName>
        <fullName evidence="1">Uncharacterized protein</fullName>
    </submittedName>
</protein>
<sequence>MTDEFTQGKRAANLLGIRLKADIPVTLQGLNDGRRLLQWEQQKPCPPQYPRPWAVLTKNPLST</sequence>
<dbReference type="InterPro" id="IPR029063">
    <property type="entry name" value="SAM-dependent_MTases_sf"/>
</dbReference>
<evidence type="ECO:0000313" key="1">
    <source>
        <dbReference type="EMBL" id="GER91581.1"/>
    </source>
</evidence>
<name>A0A5J4KYJ9_9CHLR</name>
<comment type="caution">
    <text evidence="1">The sequence shown here is derived from an EMBL/GenBank/DDBJ whole genome shotgun (WGS) entry which is preliminary data.</text>
</comment>
<evidence type="ECO:0000313" key="2">
    <source>
        <dbReference type="Proteomes" id="UP000326912"/>
    </source>
</evidence>
<dbReference type="Proteomes" id="UP000326912">
    <property type="component" value="Unassembled WGS sequence"/>
</dbReference>
<dbReference type="AlphaFoldDB" id="A0A5J4KYJ9"/>
<gene>
    <name evidence="1" type="ORF">KDW_57430</name>
</gene>